<evidence type="ECO:0000313" key="2">
    <source>
        <dbReference type="Proteomes" id="UP000436088"/>
    </source>
</evidence>
<proteinExistence type="predicted"/>
<dbReference type="InterPro" id="IPR035513">
    <property type="entry name" value="Invertase/methylesterase_inhib"/>
</dbReference>
<keyword evidence="2" id="KW-1185">Reference proteome</keyword>
<accession>A0A6A3A0D1</accession>
<dbReference type="Gene3D" id="1.20.140.40">
    <property type="entry name" value="Invertase/pectin methylesterase inhibitor family protein"/>
    <property type="match status" value="1"/>
</dbReference>
<sequence length="127" mass="13919">MVLGAPLTAVGIASTALGWAQIRALEAGTIISSLLKDSASAVHTYRYQLRLQKCWDLNMKAIVDLWSANDSFYSKNIKAMVKYLYGAARDTKRCQVLISGLDLTGLAAKNSDIIKLTEICIVSTKFF</sequence>
<dbReference type="Proteomes" id="UP000436088">
    <property type="component" value="Unassembled WGS sequence"/>
</dbReference>
<evidence type="ECO:0000313" key="1">
    <source>
        <dbReference type="EMBL" id="KAE8697734.1"/>
    </source>
</evidence>
<dbReference type="EMBL" id="VEPZ02001049">
    <property type="protein sequence ID" value="KAE8697734.1"/>
    <property type="molecule type" value="Genomic_DNA"/>
</dbReference>
<gene>
    <name evidence="1" type="ORF">F3Y22_tig00110610pilonHSYRG00185</name>
</gene>
<protein>
    <submittedName>
        <fullName evidence="1">Uncharacterized protein</fullName>
    </submittedName>
</protein>
<name>A0A6A3A0D1_HIBSY</name>
<organism evidence="1 2">
    <name type="scientific">Hibiscus syriacus</name>
    <name type="common">Rose of Sharon</name>
    <dbReference type="NCBI Taxonomy" id="106335"/>
    <lineage>
        <taxon>Eukaryota</taxon>
        <taxon>Viridiplantae</taxon>
        <taxon>Streptophyta</taxon>
        <taxon>Embryophyta</taxon>
        <taxon>Tracheophyta</taxon>
        <taxon>Spermatophyta</taxon>
        <taxon>Magnoliopsida</taxon>
        <taxon>eudicotyledons</taxon>
        <taxon>Gunneridae</taxon>
        <taxon>Pentapetalae</taxon>
        <taxon>rosids</taxon>
        <taxon>malvids</taxon>
        <taxon>Malvales</taxon>
        <taxon>Malvaceae</taxon>
        <taxon>Malvoideae</taxon>
        <taxon>Hibiscus</taxon>
    </lineage>
</organism>
<dbReference type="AlphaFoldDB" id="A0A6A3A0D1"/>
<comment type="caution">
    <text evidence="1">The sequence shown here is derived from an EMBL/GenBank/DDBJ whole genome shotgun (WGS) entry which is preliminary data.</text>
</comment>
<reference evidence="1" key="1">
    <citation type="submission" date="2019-09" db="EMBL/GenBank/DDBJ databases">
        <title>Draft genome information of white flower Hibiscus syriacus.</title>
        <authorList>
            <person name="Kim Y.-M."/>
        </authorList>
    </citation>
    <scope>NUCLEOTIDE SEQUENCE [LARGE SCALE GENOMIC DNA]</scope>
    <source>
        <strain evidence="1">YM2019G1</strain>
    </source>
</reference>
<dbReference type="SUPFAM" id="SSF101148">
    <property type="entry name" value="Plant invertase/pectin methylesterase inhibitor"/>
    <property type="match status" value="1"/>
</dbReference>